<comment type="caution">
    <text evidence="1">The sequence shown here is derived from an EMBL/GenBank/DDBJ whole genome shotgun (WGS) entry which is preliminary data.</text>
</comment>
<dbReference type="Proteomes" id="UP000499080">
    <property type="component" value="Unassembled WGS sequence"/>
</dbReference>
<reference evidence="1 2" key="1">
    <citation type="journal article" date="2019" name="Sci. Rep.">
        <title>Orb-weaving spider Araneus ventricosus genome elucidates the spidroin gene catalogue.</title>
        <authorList>
            <person name="Kono N."/>
            <person name="Nakamura H."/>
            <person name="Ohtoshi R."/>
            <person name="Moran D.A.P."/>
            <person name="Shinohara A."/>
            <person name="Yoshida Y."/>
            <person name="Fujiwara M."/>
            <person name="Mori M."/>
            <person name="Tomita M."/>
            <person name="Arakawa K."/>
        </authorList>
    </citation>
    <scope>NUCLEOTIDE SEQUENCE [LARGE SCALE GENOMIC DNA]</scope>
</reference>
<dbReference type="AlphaFoldDB" id="A0A4Y2RIA4"/>
<protein>
    <submittedName>
        <fullName evidence="1">Uncharacterized protein</fullName>
    </submittedName>
</protein>
<accession>A0A4Y2RIA4</accession>
<evidence type="ECO:0000313" key="1">
    <source>
        <dbReference type="EMBL" id="GBN75368.1"/>
    </source>
</evidence>
<dbReference type="PANTHER" id="PTHR46954">
    <property type="entry name" value="C2H2-TYPE DOMAIN-CONTAINING PROTEIN"/>
    <property type="match status" value="1"/>
</dbReference>
<keyword evidence="2" id="KW-1185">Reference proteome</keyword>
<gene>
    <name evidence="1" type="ORF">AVEN_247628_1</name>
</gene>
<dbReference type="OrthoDB" id="2433005at2759"/>
<organism evidence="1 2">
    <name type="scientific">Araneus ventricosus</name>
    <name type="common">Orbweaver spider</name>
    <name type="synonym">Epeira ventricosa</name>
    <dbReference type="NCBI Taxonomy" id="182803"/>
    <lineage>
        <taxon>Eukaryota</taxon>
        <taxon>Metazoa</taxon>
        <taxon>Ecdysozoa</taxon>
        <taxon>Arthropoda</taxon>
        <taxon>Chelicerata</taxon>
        <taxon>Arachnida</taxon>
        <taxon>Araneae</taxon>
        <taxon>Araneomorphae</taxon>
        <taxon>Entelegynae</taxon>
        <taxon>Araneoidea</taxon>
        <taxon>Araneidae</taxon>
        <taxon>Araneus</taxon>
    </lineage>
</organism>
<dbReference type="PANTHER" id="PTHR46954:SF1">
    <property type="entry name" value="C2H2-TYPE DOMAIN-CONTAINING PROTEIN"/>
    <property type="match status" value="1"/>
</dbReference>
<dbReference type="EMBL" id="BGPR01017189">
    <property type="protein sequence ID" value="GBN75368.1"/>
    <property type="molecule type" value="Genomic_DNA"/>
</dbReference>
<sequence>MSPLSRAQGDYHRSHIDTQFAVTSIRYLETLVSILGPTQVFFLSQDDKARVPLGITAAIKQAPILMHVEYLVCLPDKDWVIAERRKLIPSIYTGIVNAPKMPGQSKAVGYSGPTFIAISSGKHSSSTANTHAQDFETLLTLKEFEELVKTEGGFIKPVIIIRSMEVPTRSPATRKLYLFLLTISKSMI</sequence>
<name>A0A4Y2RIA4_ARAVE</name>
<evidence type="ECO:0000313" key="2">
    <source>
        <dbReference type="Proteomes" id="UP000499080"/>
    </source>
</evidence>
<proteinExistence type="predicted"/>